<dbReference type="RefSeq" id="WP_196836932.1">
    <property type="nucleotide sequence ID" value="NZ_JADOTZ010000001.1"/>
</dbReference>
<evidence type="ECO:0000259" key="7">
    <source>
        <dbReference type="Pfam" id="PF00108"/>
    </source>
</evidence>
<dbReference type="Proteomes" id="UP000625033">
    <property type="component" value="Unassembled WGS sequence"/>
</dbReference>
<dbReference type="EC" id="2.3.1.9" evidence="9"/>
<dbReference type="PIRSF" id="PIRSF000429">
    <property type="entry name" value="Ac-CoA_Ac_transf"/>
    <property type="match status" value="1"/>
</dbReference>
<dbReference type="AlphaFoldDB" id="A0A931DDX1"/>
<feature type="domain" description="Thiolase N-terminal" evidence="7">
    <location>
        <begin position="19"/>
        <end position="288"/>
    </location>
</feature>
<comment type="similarity">
    <text evidence="1 5">Belongs to the thiolase-like superfamily. Thiolase family.</text>
</comment>
<dbReference type="PANTHER" id="PTHR42689">
    <property type="entry name" value="ACETYL-COA ACYLTRANSFERASE FADA2 (3-KETOACYL-COA THIOLASE) (BETA-KETOTHIOLASE)-RELATED"/>
    <property type="match status" value="1"/>
</dbReference>
<protein>
    <submittedName>
        <fullName evidence="9">Acetyl-CoA C-acetyltransferase</fullName>
        <ecNumber evidence="9">2.3.1.9</ecNumber>
    </submittedName>
</protein>
<keyword evidence="10" id="KW-1185">Reference proteome</keyword>
<dbReference type="InterPro" id="IPR020617">
    <property type="entry name" value="Thiolase_C"/>
</dbReference>
<dbReference type="SUPFAM" id="SSF53901">
    <property type="entry name" value="Thiolase-like"/>
    <property type="match status" value="2"/>
</dbReference>
<dbReference type="GO" id="GO:0005829">
    <property type="term" value="C:cytosol"/>
    <property type="evidence" value="ECO:0007669"/>
    <property type="project" value="TreeGrafter"/>
</dbReference>
<reference evidence="9" key="1">
    <citation type="submission" date="2020-11" db="EMBL/GenBank/DDBJ databases">
        <title>Sequencing the genomes of 1000 actinobacteria strains.</title>
        <authorList>
            <person name="Klenk H.-P."/>
        </authorList>
    </citation>
    <scope>NUCLEOTIDE SEQUENCE</scope>
    <source>
        <strain evidence="9">DSM 26152</strain>
    </source>
</reference>
<gene>
    <name evidence="9" type="ORF">IW252_002553</name>
</gene>
<evidence type="ECO:0000256" key="6">
    <source>
        <dbReference type="SAM" id="MobiDB-lite"/>
    </source>
</evidence>
<dbReference type="GO" id="GO:0003985">
    <property type="term" value="F:acetyl-CoA C-acetyltransferase activity"/>
    <property type="evidence" value="ECO:0007669"/>
    <property type="project" value="UniProtKB-EC"/>
</dbReference>
<feature type="active site" description="Acyl-thioester intermediate" evidence="4">
    <location>
        <position position="102"/>
    </location>
</feature>
<evidence type="ECO:0000256" key="2">
    <source>
        <dbReference type="ARBA" id="ARBA00022679"/>
    </source>
</evidence>
<dbReference type="InterPro" id="IPR020616">
    <property type="entry name" value="Thiolase_N"/>
</dbReference>
<keyword evidence="2 5" id="KW-0808">Transferase</keyword>
<feature type="domain" description="Thiolase C-terminal" evidence="8">
    <location>
        <begin position="296"/>
        <end position="437"/>
    </location>
</feature>
<dbReference type="Pfam" id="PF02803">
    <property type="entry name" value="Thiolase_C"/>
    <property type="match status" value="1"/>
</dbReference>
<dbReference type="Gene3D" id="3.40.47.10">
    <property type="match status" value="1"/>
</dbReference>
<evidence type="ECO:0000313" key="10">
    <source>
        <dbReference type="Proteomes" id="UP000625033"/>
    </source>
</evidence>
<evidence type="ECO:0000259" key="8">
    <source>
        <dbReference type="Pfam" id="PF02803"/>
    </source>
</evidence>
<evidence type="ECO:0000256" key="5">
    <source>
        <dbReference type="RuleBase" id="RU003557"/>
    </source>
</evidence>
<feature type="region of interest" description="Disordered" evidence="6">
    <location>
        <begin position="166"/>
        <end position="186"/>
    </location>
</feature>
<dbReference type="NCBIfam" id="TIGR01930">
    <property type="entry name" value="AcCoA-C-Actrans"/>
    <property type="match status" value="1"/>
</dbReference>
<name>A0A931DDX1_9MICC</name>
<dbReference type="PANTHER" id="PTHR42689:SF1">
    <property type="entry name" value="ACETYL-COA ACYLTRANSFERASE FADA2 (3-KETOACYL-COA THIOLASE) (BETA-KETOTHIOLASE)-RELATED"/>
    <property type="match status" value="1"/>
</dbReference>
<evidence type="ECO:0000256" key="4">
    <source>
        <dbReference type="PIRSR" id="PIRSR000429-1"/>
    </source>
</evidence>
<dbReference type="InterPro" id="IPR016039">
    <property type="entry name" value="Thiolase-like"/>
</dbReference>
<dbReference type="Pfam" id="PF00108">
    <property type="entry name" value="Thiolase_N"/>
    <property type="match status" value="1"/>
</dbReference>
<evidence type="ECO:0000313" key="9">
    <source>
        <dbReference type="EMBL" id="MBG6085786.1"/>
    </source>
</evidence>
<accession>A0A931DDX1</accession>
<sequence>MAESTTSGSAASGGVRPAVVIGGNRIPFARSHGAYAAASNQDMLTAALDGLVARFGLQGERIGAVSAGAVLKHSRDFNLVRESVLGTALDPATPAYDVQMACATGMESIGSLANKIKLGQIDSAIGGGVDTTSDAPIAVSEGLRRTLLKLSRARTTKQRLAALSGFRPKDLAPEAPGTGEPRTGLSMGEHQALTTAAWGISRQEQDELALRSHQNLAAAYERNFFDDLITGYRGLSRDNNMRPDTTAEKLAGLKPAFGRDLGDRATMTAGNSTPLTDGASSVLLGSEEFAETHGLPMLANFVDFESASVDFVRGAEGLLMAPAYAAPRLLARHGLSLQDFDFYEIHEAFAGTVLSTLAAWEDEDFCRNKLGLDAPLGAIDRTKLNVAGSSLAAGHPFAATGGRIVATLAKLLAEKGSGRGLISVCAAGGQGVVAILEAR</sequence>
<keyword evidence="3 5" id="KW-0012">Acyltransferase</keyword>
<evidence type="ECO:0000256" key="1">
    <source>
        <dbReference type="ARBA" id="ARBA00010982"/>
    </source>
</evidence>
<feature type="active site" description="Proton acceptor" evidence="4">
    <location>
        <position position="425"/>
    </location>
</feature>
<comment type="caution">
    <text evidence="9">The sequence shown here is derived from an EMBL/GenBank/DDBJ whole genome shotgun (WGS) entry which is preliminary data.</text>
</comment>
<dbReference type="InterPro" id="IPR002155">
    <property type="entry name" value="Thiolase"/>
</dbReference>
<organism evidence="9 10">
    <name type="scientific">Zhihengliuella flava</name>
    <dbReference type="NCBI Taxonomy" id="1285193"/>
    <lineage>
        <taxon>Bacteria</taxon>
        <taxon>Bacillati</taxon>
        <taxon>Actinomycetota</taxon>
        <taxon>Actinomycetes</taxon>
        <taxon>Micrococcales</taxon>
        <taxon>Micrococcaceae</taxon>
        <taxon>Zhihengliuella</taxon>
    </lineage>
</organism>
<dbReference type="InterPro" id="IPR050521">
    <property type="entry name" value="3-ketoacyl-CoA_Thiolase"/>
</dbReference>
<dbReference type="CDD" id="cd00751">
    <property type="entry name" value="thiolase"/>
    <property type="match status" value="1"/>
</dbReference>
<dbReference type="EMBL" id="JADOTZ010000001">
    <property type="protein sequence ID" value="MBG6085786.1"/>
    <property type="molecule type" value="Genomic_DNA"/>
</dbReference>
<proteinExistence type="inferred from homology"/>
<feature type="active site" description="Proton acceptor" evidence="4">
    <location>
        <position position="395"/>
    </location>
</feature>
<dbReference type="NCBIfam" id="NF006740">
    <property type="entry name" value="PRK09268.1"/>
    <property type="match status" value="1"/>
</dbReference>
<evidence type="ECO:0000256" key="3">
    <source>
        <dbReference type="ARBA" id="ARBA00023315"/>
    </source>
</evidence>